<gene>
    <name evidence="5" type="ORF">DNG_03467</name>
</gene>
<protein>
    <recommendedName>
        <fullName evidence="2">Small acidic protein</fullName>
    </recommendedName>
</protein>
<accession>A0AAE8STN9</accession>
<sequence length="234" mass="25467">MSKSKTKAGASDAQNTLEERNRALDRVEWLRTLAKRFLHEAKHSDAQVSNDGEQTLDRVAWLKSLAKRFLVEADELEAKWSSEDVVMKGSEGETKSAGGKKRKIQSASKITVDIPAKVEDKTKTSKSKDGKGKSTTRDSSTANVTHKDNAPSSANLADRWNVTALEGGSDRQNKFMKLLGGGKVAASASSAPPNAGRPASKLDIHRVQDDLQRQYDAGMRMKFEGQGQRRGLGG</sequence>
<dbReference type="InterPro" id="IPR028124">
    <property type="entry name" value="SMAP_dom"/>
</dbReference>
<evidence type="ECO:0000256" key="2">
    <source>
        <dbReference type="ARBA" id="ARBA00016161"/>
    </source>
</evidence>
<proteinExistence type="inferred from homology"/>
<evidence type="ECO:0000256" key="3">
    <source>
        <dbReference type="SAM" id="MobiDB-lite"/>
    </source>
</evidence>
<dbReference type="Pfam" id="PF15477">
    <property type="entry name" value="SMAP"/>
    <property type="match status" value="1"/>
</dbReference>
<dbReference type="PANTHER" id="PTHR22175">
    <property type="entry name" value="SMALL ACIDIC PROTEIN-RELATED"/>
    <property type="match status" value="1"/>
</dbReference>
<feature type="compositionally biased region" description="Basic and acidic residues" evidence="3">
    <location>
        <begin position="116"/>
        <end position="136"/>
    </location>
</feature>
<evidence type="ECO:0000313" key="6">
    <source>
        <dbReference type="Proteomes" id="UP001187682"/>
    </source>
</evidence>
<feature type="compositionally biased region" description="Low complexity" evidence="3">
    <location>
        <begin position="184"/>
        <end position="199"/>
    </location>
</feature>
<feature type="region of interest" description="Disordered" evidence="3">
    <location>
        <begin position="86"/>
        <end position="159"/>
    </location>
</feature>
<evidence type="ECO:0000313" key="5">
    <source>
        <dbReference type="EMBL" id="SPO00719.1"/>
    </source>
</evidence>
<dbReference type="EMBL" id="ONZQ02000004">
    <property type="protein sequence ID" value="SPO00719.1"/>
    <property type="molecule type" value="Genomic_DNA"/>
</dbReference>
<feature type="region of interest" description="Disordered" evidence="3">
    <location>
        <begin position="1"/>
        <end position="21"/>
    </location>
</feature>
<evidence type="ECO:0000259" key="4">
    <source>
        <dbReference type="Pfam" id="PF15477"/>
    </source>
</evidence>
<feature type="compositionally biased region" description="Polar residues" evidence="3">
    <location>
        <begin position="137"/>
        <end position="155"/>
    </location>
</feature>
<evidence type="ECO:0000256" key="1">
    <source>
        <dbReference type="ARBA" id="ARBA00006502"/>
    </source>
</evidence>
<name>A0AAE8STN9_9PEZI</name>
<dbReference type="InterPro" id="IPR026714">
    <property type="entry name" value="SMAP"/>
</dbReference>
<keyword evidence="6" id="KW-1185">Reference proteome</keyword>
<reference evidence="5" key="1">
    <citation type="submission" date="2018-03" db="EMBL/GenBank/DDBJ databases">
        <authorList>
            <person name="Guldener U."/>
        </authorList>
    </citation>
    <scope>NUCLEOTIDE SEQUENCE</scope>
</reference>
<organism evidence="5 6">
    <name type="scientific">Cephalotrichum gorgonifer</name>
    <dbReference type="NCBI Taxonomy" id="2041049"/>
    <lineage>
        <taxon>Eukaryota</taxon>
        <taxon>Fungi</taxon>
        <taxon>Dikarya</taxon>
        <taxon>Ascomycota</taxon>
        <taxon>Pezizomycotina</taxon>
        <taxon>Sordariomycetes</taxon>
        <taxon>Hypocreomycetidae</taxon>
        <taxon>Microascales</taxon>
        <taxon>Microascaceae</taxon>
        <taxon>Cephalotrichum</taxon>
    </lineage>
</organism>
<comment type="caution">
    <text evidence="5">The sequence shown here is derived from an EMBL/GenBank/DDBJ whole genome shotgun (WGS) entry which is preliminary data.</text>
</comment>
<dbReference type="Proteomes" id="UP001187682">
    <property type="component" value="Unassembled WGS sequence"/>
</dbReference>
<feature type="region of interest" description="Disordered" evidence="3">
    <location>
        <begin position="182"/>
        <end position="206"/>
    </location>
</feature>
<feature type="domain" description="Small acidic protein-like" evidence="4">
    <location>
        <begin position="160"/>
        <end position="233"/>
    </location>
</feature>
<dbReference type="AlphaFoldDB" id="A0AAE8STN9"/>
<dbReference type="PANTHER" id="PTHR22175:SF0">
    <property type="entry name" value="SMALL ACIDIC PROTEIN"/>
    <property type="match status" value="1"/>
</dbReference>
<comment type="similarity">
    <text evidence="1">Belongs to the SMAP family.</text>
</comment>